<dbReference type="OrthoDB" id="6214841at2"/>
<dbReference type="eggNOG" id="ENOG5031NCC">
    <property type="taxonomic scope" value="Bacteria"/>
</dbReference>
<proteinExistence type="predicted"/>
<evidence type="ECO:0000313" key="2">
    <source>
        <dbReference type="Proteomes" id="UP000004371"/>
    </source>
</evidence>
<name>E8LWS7_9VIBR</name>
<dbReference type="Proteomes" id="UP000004371">
    <property type="component" value="Unassembled WGS sequence"/>
</dbReference>
<sequence length="175" mass="19898">MLVFIIVALLIVLLLLLTFYFFHVNQRQKEEIITKKTLSVQVDKLKLRLKDDISVMVDSGCISQKQGDALFRVANYYFVYQSVTSENVASYSQVIGDLLSIINENVFPRLINEEEISESTKDIVGRFIHSLPPRPDGFTPGFYRNDLPVSLKNLREALLAAPEIEPTEDSLVMES</sequence>
<dbReference type="EMBL" id="AEVS01000077">
    <property type="protein sequence ID" value="EGA64828.1"/>
    <property type="molecule type" value="Genomic_DNA"/>
</dbReference>
<dbReference type="AlphaFoldDB" id="E8LWS7"/>
<protein>
    <submittedName>
        <fullName evidence="1">Uncharacterized protein</fullName>
    </submittedName>
</protein>
<gene>
    <name evidence="1" type="ORF">VIBR0546_17398</name>
</gene>
<keyword evidence="2" id="KW-1185">Reference proteome</keyword>
<reference evidence="1 2" key="1">
    <citation type="journal article" date="2012" name="Int. J. Syst. Evol. Microbiol.">
        <title>Vibrio caribbeanicus sp. nov., isolated from the marine sponge Scleritoderma cyanea.</title>
        <authorList>
            <person name="Hoffmann M."/>
            <person name="Monday S.R."/>
            <person name="Allard M.W."/>
            <person name="Strain E.A."/>
            <person name="Whittaker P."/>
            <person name="Naum M."/>
            <person name="McCarthy P.J."/>
            <person name="Lopez J.V."/>
            <person name="Fischer M."/>
            <person name="Brown E.W."/>
        </authorList>
    </citation>
    <scope>NUCLEOTIDE SEQUENCE [LARGE SCALE GENOMIC DNA]</scope>
    <source>
        <strain evidence="1 2">LMG 20546</strain>
    </source>
</reference>
<organism evidence="1 2">
    <name type="scientific">Vibrio brasiliensis LMG 20546</name>
    <dbReference type="NCBI Taxonomy" id="945543"/>
    <lineage>
        <taxon>Bacteria</taxon>
        <taxon>Pseudomonadati</taxon>
        <taxon>Pseudomonadota</taxon>
        <taxon>Gammaproteobacteria</taxon>
        <taxon>Vibrionales</taxon>
        <taxon>Vibrionaceae</taxon>
        <taxon>Vibrio</taxon>
        <taxon>Vibrio oreintalis group</taxon>
    </lineage>
</organism>
<comment type="caution">
    <text evidence="1">The sequence shown here is derived from an EMBL/GenBank/DDBJ whole genome shotgun (WGS) entry which is preliminary data.</text>
</comment>
<dbReference type="RefSeq" id="WP_006880306.1">
    <property type="nucleotide sequence ID" value="NZ_AEVS01000077.1"/>
</dbReference>
<accession>E8LWS7</accession>
<evidence type="ECO:0000313" key="1">
    <source>
        <dbReference type="EMBL" id="EGA64828.1"/>
    </source>
</evidence>